<proteinExistence type="predicted"/>
<reference evidence="1" key="2">
    <citation type="submission" date="2025-09" db="UniProtKB">
        <authorList>
            <consortium name="EnsemblPlants"/>
        </authorList>
    </citation>
    <scope>IDENTIFICATION</scope>
</reference>
<keyword evidence="2" id="KW-1185">Reference proteome</keyword>
<organism evidence="1 2">
    <name type="scientific">Avena sativa</name>
    <name type="common">Oat</name>
    <dbReference type="NCBI Taxonomy" id="4498"/>
    <lineage>
        <taxon>Eukaryota</taxon>
        <taxon>Viridiplantae</taxon>
        <taxon>Streptophyta</taxon>
        <taxon>Embryophyta</taxon>
        <taxon>Tracheophyta</taxon>
        <taxon>Spermatophyta</taxon>
        <taxon>Magnoliopsida</taxon>
        <taxon>Liliopsida</taxon>
        <taxon>Poales</taxon>
        <taxon>Poaceae</taxon>
        <taxon>BOP clade</taxon>
        <taxon>Pooideae</taxon>
        <taxon>Poodae</taxon>
        <taxon>Poeae</taxon>
        <taxon>Poeae Chloroplast Group 1 (Aveneae type)</taxon>
        <taxon>Aveninae</taxon>
        <taxon>Avena</taxon>
    </lineage>
</organism>
<dbReference type="Proteomes" id="UP001732700">
    <property type="component" value="Chromosome 1A"/>
</dbReference>
<evidence type="ECO:0000313" key="1">
    <source>
        <dbReference type="EnsemblPlants" id="AVESA.00010b.r2.1AG0000580.1.CDS.1"/>
    </source>
</evidence>
<accession>A0ACD5T6I6</accession>
<dbReference type="EnsemblPlants" id="AVESA.00010b.r2.1AG0000580.1">
    <property type="protein sequence ID" value="AVESA.00010b.r2.1AG0000580.1.CDS.1"/>
    <property type="gene ID" value="AVESA.00010b.r2.1AG0000580"/>
</dbReference>
<name>A0ACD5T6I6_AVESA</name>
<reference evidence="1" key="1">
    <citation type="submission" date="2021-05" db="EMBL/GenBank/DDBJ databases">
        <authorList>
            <person name="Scholz U."/>
            <person name="Mascher M."/>
            <person name="Fiebig A."/>
        </authorList>
    </citation>
    <scope>NUCLEOTIDE SEQUENCE [LARGE SCALE GENOMIC DNA]</scope>
</reference>
<protein>
    <submittedName>
        <fullName evidence="1">Uncharacterized protein</fullName>
    </submittedName>
</protein>
<sequence length="1093" mass="120600">MLSFGFCSMRRAGARLLAQHNTMAAASFLVVILLAAANSAGSSIESSNGSCILAERAALLSFKAGITSDPDDRLASWQRGHHDCCRWRGVTCSSRTGHVVKLDLRNRYPVEYDYEGYVYSYSHSLHGQVSSSLLSLRHSLRHLDLSGNYLLGDAMAMPGFLGSLKSLTYLNLSNMGFHGTIPPQLGNLSKLVHLDIGNQYDNYSTMYSGKDISWLLRLHSLQHLNMASIDLSRAIDWVYTINALPNLAVLVLRYCGLNISNTPSSLPHHNLTVLQELDLSFNSVNNLAAHNWLWDVTSLKSLKLRSCESSGTFPDELGNLTLLRTFDISWNNIKGMIPRALQKLCNLKSLRLDGNNIGGDITEVMHMIPNCSWKNLQELGLRSTNINGTTLHLLSNLTSLSMLDVSQNGLSASVPMEIGTLANLTYLNFADNNLSGSVPKEIGMLENLVYLDLRDNNFLSGSMPVEIGTLTNLTYLDLGGTNLSGLVPVEIGMLTNLAYLDLGSTNLSGLVPVEIGMLTNLTYLDLGATNLSGVITEDHFAGLMNLKTIQLSYNNLKLTINPHWVPPFNLDYGYFSSCLLGPQFPKWLRWQTGTIELDISYTGLVGRLPDWFWTTFSDAKWLDISWNQLSGELPLNLDFMSANVLLMHSNQLTGLIPKLPRTIESLDMSRNSLNGFASNFQAPGLRAAILFSNSITGTIPTSICQMQKLVVLDLSHNMLSAGLPDCGRKELKQWNPSINNSSRVNSMSAFSLKITTLLLSNNSLSSGFPLLLRECRNLIFLDLSKNKFTGELPRWISKAMPGLVILSLRSNNFSGRIPIEIMELQVVRIMDLSNNNFYGAIPQYLENLKVLADTTTAPYEDPFEDMLMDGYDFHDAGLSMVIKGQVLEYVDNIAYLMTIDLSCNHLTGEIPVELGSLVDLISLNLSSNLLSGNIPHNIGNIRSLESLDLSKNKLSGEIPLGLSDLTSLSYLNLSYNNLSGTIPSGRQLDTLKADDPASMYIGNPGLCGHPVPRQCPGPPGDGNSARWSEDGLSQMDFLLGSIVGFVAGTWMVFCGLLFMKRWRYAYVRLVDKLYDRLYVVSVVAWRKWSGTLA</sequence>
<evidence type="ECO:0000313" key="2">
    <source>
        <dbReference type="Proteomes" id="UP001732700"/>
    </source>
</evidence>